<protein>
    <submittedName>
        <fullName evidence="3">S-layer homology domain-containing protein</fullName>
    </submittedName>
</protein>
<feature type="domain" description="SLH" evidence="2">
    <location>
        <begin position="186"/>
        <end position="249"/>
    </location>
</feature>
<reference evidence="3" key="1">
    <citation type="submission" date="2022-06" db="EMBL/GenBank/DDBJ databases">
        <authorList>
            <person name="Dietemann V."/>
            <person name="Ory F."/>
            <person name="Dainat B."/>
            <person name="Oberhansli S."/>
        </authorList>
    </citation>
    <scope>NUCLEOTIDE SEQUENCE</scope>
    <source>
        <strain evidence="3">Ena-SAMPLE-TAB-26-04-2022-14:26:32:270-5432</strain>
    </source>
</reference>
<evidence type="ECO:0000313" key="4">
    <source>
        <dbReference type="Proteomes" id="UP001154322"/>
    </source>
</evidence>
<feature type="signal peptide" evidence="1">
    <location>
        <begin position="1"/>
        <end position="35"/>
    </location>
</feature>
<dbReference type="PROSITE" id="PS51272">
    <property type="entry name" value="SLH"/>
    <property type="match status" value="2"/>
</dbReference>
<organism evidence="3 4">
    <name type="scientific">Paenibacillus melissococcoides</name>
    <dbReference type="NCBI Taxonomy" id="2912268"/>
    <lineage>
        <taxon>Bacteria</taxon>
        <taxon>Bacillati</taxon>
        <taxon>Bacillota</taxon>
        <taxon>Bacilli</taxon>
        <taxon>Bacillales</taxon>
        <taxon>Paenibacillaceae</taxon>
        <taxon>Paenibacillus</taxon>
    </lineage>
</organism>
<gene>
    <name evidence="3" type="ORF">WJ0W_006441</name>
</gene>
<comment type="caution">
    <text evidence="3">The sequence shown here is derived from an EMBL/GenBank/DDBJ whole genome shotgun (WGS) entry which is preliminary data.</text>
</comment>
<dbReference type="Proteomes" id="UP001154322">
    <property type="component" value="Unassembled WGS sequence"/>
</dbReference>
<sequence length="920" mass="101169">MQSNDTQPKRKFRTLGSALLAVSLTLTSAPMAVLAAESGQTAQNQSASGGVSPMFSDVNLGFWAEKHIHKLAALDILKGNNGKFRPNDDVTQQEAITMAIRFMGLQGELNSSDSVALPAEFKVGNTFKPYIVLAFQKGLIDKNEEMANPDPKVSWGEKKATREWITKILVRAVGKEEEAKQAKNKQTSFADNSKISPSALGYVNTAVDLKLAAGMNGNKFDPQGKVTRAQLATFFSRGEKIADVKRDNESVGYIMALTDKEIRLYGEDGQASTIRLDDKTLYYQADSEKAIKASDLALYTKVRVLGSGGGGAFVELLDSTPQVETSQATLKYAVGSENKLYVKRDGTEDLTEIFYDSSTALKDASGNSIQASELTTDSVLEIKRETFTSDRKVIEIQVKSGPVNKSDKGTVVAVDATNRSITIKPESGSEETFTVAEDAVVRYKDQLMNGIKDLKPDSTISYVVRNSIVQSIELTQLTEMTVTGRLYEKGAAKTSLTIRKENDKLEAKMLAPNVEIIMEGIKVPTFDDLVAGEFGDRVELTLNSDDLVTKIKVLDRKLETLIGVTVINYDRTNNLLTVMDANKVPYALKLTNETRFERNGDSVYIDDIVSELREGKKKANIQHTANQALLVQFVNKFEGTFISASSTAKTVTMKLENGMAVTLPYKNTTLNVERFDKASATVADLRSGDYIVAYLTDDQTTVNSLALRTIEQFEVQSVDTSRNRIRLRTSGSAVEEFYAGGATLYDIDRKTIKLADIKPNEYLNVVMDGRNFVEASKVQVTYGRIESIDASTGVMTVRDNEGSASVHQLGKNPVIQVDDSSSTSSINALKAGDRVFVRKNVDGLTTVNLITGTKRSFWRVSGDELYVKRSLAESNYIFNMAPNVYVHSKGDKISLSTIKEDTEIMVYLVKNKVVEIERLS</sequence>
<evidence type="ECO:0000313" key="3">
    <source>
        <dbReference type="EMBL" id="CAH8249255.1"/>
    </source>
</evidence>
<feature type="chain" id="PRO_5045907707" evidence="1">
    <location>
        <begin position="36"/>
        <end position="920"/>
    </location>
</feature>
<proteinExistence type="predicted"/>
<dbReference type="InterPro" id="IPR001119">
    <property type="entry name" value="SLH_dom"/>
</dbReference>
<dbReference type="EMBL" id="CALYLO010000015">
    <property type="protein sequence ID" value="CAH8249255.1"/>
    <property type="molecule type" value="Genomic_DNA"/>
</dbReference>
<evidence type="ECO:0000259" key="2">
    <source>
        <dbReference type="PROSITE" id="PS51272"/>
    </source>
</evidence>
<keyword evidence="4" id="KW-1185">Reference proteome</keyword>
<name>A0ABM9GB10_9BACL</name>
<evidence type="ECO:0000256" key="1">
    <source>
        <dbReference type="SAM" id="SignalP"/>
    </source>
</evidence>
<accession>A0ABM9GB10</accession>
<dbReference type="Pfam" id="PF00395">
    <property type="entry name" value="SLH"/>
    <property type="match status" value="2"/>
</dbReference>
<dbReference type="RefSeq" id="WP_213426062.1">
    <property type="nucleotide sequence ID" value="NZ_AP031286.1"/>
</dbReference>
<feature type="domain" description="SLH" evidence="2">
    <location>
        <begin position="51"/>
        <end position="113"/>
    </location>
</feature>
<keyword evidence="1" id="KW-0732">Signal</keyword>